<dbReference type="Gene3D" id="3.10.180.10">
    <property type="entry name" value="2,3-Dihydroxybiphenyl 1,2-Dioxygenase, domain 1"/>
    <property type="match status" value="2"/>
</dbReference>
<dbReference type="InterPro" id="IPR029068">
    <property type="entry name" value="Glyas_Bleomycin-R_OHBP_Dase"/>
</dbReference>
<dbReference type="CDD" id="cd06587">
    <property type="entry name" value="VOC"/>
    <property type="match status" value="1"/>
</dbReference>
<evidence type="ECO:0000259" key="1">
    <source>
        <dbReference type="Pfam" id="PF18029"/>
    </source>
</evidence>
<gene>
    <name evidence="2" type="ORF">HGA07_17130</name>
</gene>
<dbReference type="SUPFAM" id="SSF54593">
    <property type="entry name" value="Glyoxalase/Bleomycin resistance protein/Dihydroxybiphenyl dioxygenase"/>
    <property type="match status" value="2"/>
</dbReference>
<accession>A0A7X6M044</accession>
<dbReference type="RefSeq" id="WP_040718802.1">
    <property type="nucleotide sequence ID" value="NZ_CAWPHS010000009.1"/>
</dbReference>
<protein>
    <submittedName>
        <fullName evidence="2">VOC family protein</fullName>
    </submittedName>
</protein>
<dbReference type="Pfam" id="PF18029">
    <property type="entry name" value="Glyoxalase_6"/>
    <property type="match status" value="2"/>
</dbReference>
<feature type="domain" description="Glyoxalase-like" evidence="1">
    <location>
        <begin position="8"/>
        <end position="108"/>
    </location>
</feature>
<reference evidence="2 3" key="1">
    <citation type="submission" date="2020-04" db="EMBL/GenBank/DDBJ databases">
        <title>MicrobeNet Type strains.</title>
        <authorList>
            <person name="Nicholson A.C."/>
        </authorList>
    </citation>
    <scope>NUCLEOTIDE SEQUENCE [LARGE SCALE GENOMIC DNA]</scope>
    <source>
        <strain evidence="2 3">DSM 44445</strain>
    </source>
</reference>
<feature type="domain" description="Glyoxalase-like" evidence="1">
    <location>
        <begin position="131"/>
        <end position="234"/>
    </location>
</feature>
<dbReference type="AlphaFoldDB" id="A0A7X6M044"/>
<dbReference type="EMBL" id="JAAXPE010000017">
    <property type="protein sequence ID" value="NKY87346.1"/>
    <property type="molecule type" value="Genomic_DNA"/>
</dbReference>
<evidence type="ECO:0000313" key="2">
    <source>
        <dbReference type="EMBL" id="NKY87346.1"/>
    </source>
</evidence>
<dbReference type="Proteomes" id="UP000523447">
    <property type="component" value="Unassembled WGS sequence"/>
</dbReference>
<evidence type="ECO:0000313" key="3">
    <source>
        <dbReference type="Proteomes" id="UP000523447"/>
    </source>
</evidence>
<comment type="caution">
    <text evidence="2">The sequence shown here is derived from an EMBL/GenBank/DDBJ whole genome shotgun (WGS) entry which is preliminary data.</text>
</comment>
<proteinExistence type="predicted"/>
<organism evidence="2 3">
    <name type="scientific">Nocardia veterana</name>
    <dbReference type="NCBI Taxonomy" id="132249"/>
    <lineage>
        <taxon>Bacteria</taxon>
        <taxon>Bacillati</taxon>
        <taxon>Actinomycetota</taxon>
        <taxon>Actinomycetes</taxon>
        <taxon>Mycobacteriales</taxon>
        <taxon>Nocardiaceae</taxon>
        <taxon>Nocardia</taxon>
    </lineage>
</organism>
<dbReference type="InterPro" id="IPR041581">
    <property type="entry name" value="Glyoxalase_6"/>
</dbReference>
<sequence>MIRWNWLYIDRPADRFDEAFAFWTTVSGTRLTPRQGDHAEFATLRPGVGDPYLAAQAVGDDGGAHPDLDVDDLAAARDRARACGATLLADHDTWSLVRSPGGQRFCLTTGRGQHIPAPVSGPDGAVSRVDQICLDIPPAAFDAELRFWTALTGWPLRPTSGSEFRRLLVPPRLPVRMLLQRLGPDSTAGAHIDIACSDIEAVAAWHESLGARRVGPGAQWLVMADPVGGVYCLTDRDPFTGKVTRRSRR</sequence>
<name>A0A7X6M044_9NOCA</name>
<keyword evidence="3" id="KW-1185">Reference proteome</keyword>